<keyword evidence="9" id="KW-1185">Reference proteome</keyword>
<dbReference type="InterPro" id="IPR029044">
    <property type="entry name" value="Nucleotide-diphossugar_trans"/>
</dbReference>
<keyword evidence="3" id="KW-0963">Cytoplasm</keyword>
<dbReference type="InterPro" id="IPR005835">
    <property type="entry name" value="NTP_transferase_dom"/>
</dbReference>
<comment type="subcellular location">
    <subcellularLocation>
        <location evidence="1">Cytoplasm</location>
        <location evidence="1">Cytosol</location>
    </subcellularLocation>
</comment>
<feature type="domain" description="Nucleotidyl transferase" evidence="6">
    <location>
        <begin position="4"/>
        <end position="230"/>
    </location>
</feature>
<comment type="caution">
    <text evidence="8">The sequence shown here is derived from an EMBL/GenBank/DDBJ whole genome shotgun (WGS) entry which is preliminary data.</text>
</comment>
<dbReference type="EMBL" id="QGMY01000007">
    <property type="protein sequence ID" value="PWR72018.1"/>
    <property type="molecule type" value="Genomic_DNA"/>
</dbReference>
<dbReference type="AlphaFoldDB" id="A0A2V2N6A2"/>
<keyword evidence="5" id="KW-0648">Protein biosynthesis</keyword>
<evidence type="ECO:0000313" key="8">
    <source>
        <dbReference type="EMBL" id="PWR72018.1"/>
    </source>
</evidence>
<evidence type="ECO:0000256" key="1">
    <source>
        <dbReference type="ARBA" id="ARBA00004514"/>
    </source>
</evidence>
<gene>
    <name evidence="8" type="ORF">DK846_08490</name>
</gene>
<dbReference type="Gene3D" id="3.90.550.10">
    <property type="entry name" value="Spore Coat Polysaccharide Biosynthesis Protein SpsA, Chain A"/>
    <property type="match status" value="1"/>
</dbReference>
<dbReference type="PANTHER" id="PTHR22572">
    <property type="entry name" value="SUGAR-1-PHOSPHATE GUANYL TRANSFERASE"/>
    <property type="match status" value="1"/>
</dbReference>
<dbReference type="InterPro" id="IPR050486">
    <property type="entry name" value="Mannose-1P_guanyltransferase"/>
</dbReference>
<evidence type="ECO:0000259" key="7">
    <source>
        <dbReference type="Pfam" id="PF25084"/>
    </source>
</evidence>
<dbReference type="SUPFAM" id="SSF51161">
    <property type="entry name" value="Trimeric LpxA-like enzymes"/>
    <property type="match status" value="1"/>
</dbReference>
<evidence type="ECO:0000256" key="5">
    <source>
        <dbReference type="ARBA" id="ARBA00022917"/>
    </source>
</evidence>
<keyword evidence="8" id="KW-0808">Transferase</keyword>
<evidence type="ECO:0000256" key="2">
    <source>
        <dbReference type="ARBA" id="ARBA00013414"/>
    </source>
</evidence>
<dbReference type="SUPFAM" id="SSF53448">
    <property type="entry name" value="Nucleotide-diphospho-sugar transferases"/>
    <property type="match status" value="1"/>
</dbReference>
<dbReference type="GeneID" id="97548117"/>
<accession>A0A2V2N6A2</accession>
<dbReference type="Pfam" id="PF25084">
    <property type="entry name" value="LbH_EIF2B"/>
    <property type="match status" value="1"/>
</dbReference>
<reference evidence="8 9" key="1">
    <citation type="submission" date="2018-05" db="EMBL/GenBank/DDBJ databases">
        <title>Draft genome of Methanospirillum lacunae Ki8-1.</title>
        <authorList>
            <person name="Dueholm M.S."/>
            <person name="Nielsen P.H."/>
            <person name="Bakmann L.F."/>
            <person name="Otzen D.E."/>
        </authorList>
    </citation>
    <scope>NUCLEOTIDE SEQUENCE [LARGE SCALE GENOMIC DNA]</scope>
    <source>
        <strain evidence="8 9">Ki8-1</strain>
    </source>
</reference>
<dbReference type="Gene3D" id="2.160.10.10">
    <property type="entry name" value="Hexapeptide repeat proteins"/>
    <property type="match status" value="2"/>
</dbReference>
<proteinExistence type="predicted"/>
<evidence type="ECO:0000256" key="3">
    <source>
        <dbReference type="ARBA" id="ARBA00022490"/>
    </source>
</evidence>
<dbReference type="CDD" id="cd04181">
    <property type="entry name" value="NTP_transferase"/>
    <property type="match status" value="1"/>
</dbReference>
<dbReference type="InterPro" id="IPR011004">
    <property type="entry name" value="Trimer_LpxA-like_sf"/>
</dbReference>
<feature type="domain" description="EIF2B subunit epsilon/gamma LbH" evidence="7">
    <location>
        <begin position="260"/>
        <end position="358"/>
    </location>
</feature>
<organism evidence="8 9">
    <name type="scientific">Methanospirillum lacunae</name>
    <dbReference type="NCBI Taxonomy" id="668570"/>
    <lineage>
        <taxon>Archaea</taxon>
        <taxon>Methanobacteriati</taxon>
        <taxon>Methanobacteriota</taxon>
        <taxon>Stenosarchaea group</taxon>
        <taxon>Methanomicrobia</taxon>
        <taxon>Methanomicrobiales</taxon>
        <taxon>Methanospirillaceae</taxon>
        <taxon>Methanospirillum</taxon>
    </lineage>
</organism>
<name>A0A2V2N6A2_9EURY</name>
<dbReference type="InterPro" id="IPR056764">
    <property type="entry name" value="LbH_EIF2B3/5"/>
</dbReference>
<keyword evidence="4" id="KW-0396">Initiation factor</keyword>
<dbReference type="Pfam" id="PF00483">
    <property type="entry name" value="NTP_transferase"/>
    <property type="match status" value="1"/>
</dbReference>
<dbReference type="Proteomes" id="UP000245657">
    <property type="component" value="Unassembled WGS sequence"/>
</dbReference>
<protein>
    <recommendedName>
        <fullName evidence="2">Bifunctional protein GlmU</fullName>
    </recommendedName>
</protein>
<evidence type="ECO:0000259" key="6">
    <source>
        <dbReference type="Pfam" id="PF00483"/>
    </source>
</evidence>
<dbReference type="GO" id="GO:0016740">
    <property type="term" value="F:transferase activity"/>
    <property type="evidence" value="ECO:0007669"/>
    <property type="project" value="UniProtKB-KW"/>
</dbReference>
<dbReference type="RefSeq" id="WP_109968508.1">
    <property type="nucleotide sequence ID" value="NZ_CP176093.1"/>
</dbReference>
<sequence>MKVCIMCGGEGTRLRPLTFERPKPCIPIVNKPSIEHLVSHLSNLGFHDVVITLGYKGDAIEQSLGDGALLGVSITYVYEESKLGTAGSVHNARKYLGDKPFLVVGGDHVTDLNLLEFYREHLKSAAIVTIGLISIDEPSEYGIAEIDVENRIRRFREKPGPGEIFSNLASTGMYVCSPEIFEYIPDGVKFDFAKNLFPLLMEKNLPLNGWLARGNWSDVGSPASLRQAEKWKLQEMRYANISGDLDVKNANIQGPVDFGNSIYLGNNSRVIGPVVIGSGTSIGDNVLIGPYTSIGKNCVIRNNVRLLSSSIYNRVVIGQGSSVSGTIVDNETMIGDGCSIEHGSVIGPRCVIRNRVTVHSNTRIWPDVVIADGTVVTEHVLNDEYDTRCEGS</sequence>
<evidence type="ECO:0000313" key="9">
    <source>
        <dbReference type="Proteomes" id="UP000245657"/>
    </source>
</evidence>
<evidence type="ECO:0000256" key="4">
    <source>
        <dbReference type="ARBA" id="ARBA00022540"/>
    </source>
</evidence>